<dbReference type="Gene3D" id="2.170.120.30">
    <property type="match status" value="1"/>
</dbReference>
<gene>
    <name evidence="1" type="ORF">SAMN04488081_2294</name>
</gene>
<reference evidence="1 2" key="1">
    <citation type="submission" date="2016-10" db="EMBL/GenBank/DDBJ databases">
        <authorList>
            <person name="Varghese N."/>
            <person name="Submissions S."/>
        </authorList>
    </citation>
    <scope>NUCLEOTIDE SEQUENCE [LARGE SCALE GENOMIC DNA]</scope>
    <source>
        <strain evidence="1 2">DSM 20748</strain>
    </source>
</reference>
<dbReference type="EMBL" id="FNOS01000006">
    <property type="protein sequence ID" value="SDY19364.1"/>
    <property type="molecule type" value="Genomic_DNA"/>
</dbReference>
<dbReference type="Gene3D" id="2.170.120.40">
    <property type="entry name" value="YbbR-like domain"/>
    <property type="match status" value="2"/>
</dbReference>
<dbReference type="PANTHER" id="PTHR37804">
    <property type="entry name" value="CDAA REGULATORY PROTEIN CDAR"/>
    <property type="match status" value="1"/>
</dbReference>
<name>A0A1H3HX68_9BACI</name>
<evidence type="ECO:0000313" key="1">
    <source>
        <dbReference type="EMBL" id="SDY19364.1"/>
    </source>
</evidence>
<dbReference type="PANTHER" id="PTHR37804:SF1">
    <property type="entry name" value="CDAA REGULATORY PROTEIN CDAR"/>
    <property type="match status" value="1"/>
</dbReference>
<sequence>MDKWLRSTWFIRILSLFLAILMWASVSEESTEGTDPNFLNGSSTDKEMAENVPVDIKLEDEELVVTGVPQVADVMLEGPTSQVAPAARQQNFSLYVELNGLGAGVHEVRIQHSGISNQVQVNVEPKTVEVTIERRMSETHNISADFINESQMGSEFEVGEADINPSTVEVTGAASVLSEVAVVKSIVNLAGVDTSIEKRETPVKVYDEEGNELNVIVEPASVTVDVPVSRSKKEVPVAFRAEGEVKDGVKVDKITSSVEKATIYGPKEVLDDINQVSGSIVDTEGLDETTSKDVELEVPNGVVSIEPETVEVKIEITNE</sequence>
<protein>
    <submittedName>
        <fullName evidence="1">YbbR domain-containing protein</fullName>
    </submittedName>
</protein>
<proteinExistence type="predicted"/>
<comment type="caution">
    <text evidence="1">The sequence shown here is derived from an EMBL/GenBank/DDBJ whole genome shotgun (WGS) entry which is preliminary data.</text>
</comment>
<dbReference type="InterPro" id="IPR053154">
    <property type="entry name" value="c-di-AMP_regulator"/>
</dbReference>
<dbReference type="Pfam" id="PF07949">
    <property type="entry name" value="YbbR"/>
    <property type="match status" value="3"/>
</dbReference>
<dbReference type="InterPro" id="IPR012505">
    <property type="entry name" value="YbbR"/>
</dbReference>
<evidence type="ECO:0000313" key="2">
    <source>
        <dbReference type="Proteomes" id="UP000198647"/>
    </source>
</evidence>
<dbReference type="Proteomes" id="UP000198647">
    <property type="component" value="Unassembled WGS sequence"/>
</dbReference>
<keyword evidence="2" id="KW-1185">Reference proteome</keyword>
<dbReference type="RefSeq" id="WP_008591111.1">
    <property type="nucleotide sequence ID" value="NZ_FNOS01000006.1"/>
</dbReference>
<organism evidence="1 2">
    <name type="scientific">Salimicrobium album</name>
    <dbReference type="NCBI Taxonomy" id="50717"/>
    <lineage>
        <taxon>Bacteria</taxon>
        <taxon>Bacillati</taxon>
        <taxon>Bacillota</taxon>
        <taxon>Bacilli</taxon>
        <taxon>Bacillales</taxon>
        <taxon>Bacillaceae</taxon>
        <taxon>Salimicrobium</taxon>
    </lineage>
</organism>
<accession>A0A1H3HX68</accession>